<protein>
    <submittedName>
        <fullName evidence="1">Uncharacterized protein</fullName>
    </submittedName>
</protein>
<dbReference type="PANTHER" id="PTHR32227">
    <property type="entry name" value="GLUCAN ENDO-1,3-BETA-GLUCOSIDASE BG1-RELATED-RELATED"/>
    <property type="match status" value="1"/>
</dbReference>
<reference evidence="1" key="1">
    <citation type="submission" date="2015-04" db="UniProtKB">
        <authorList>
            <consortium name="EnsemblPlants"/>
        </authorList>
    </citation>
    <scope>IDENTIFICATION</scope>
</reference>
<dbReference type="Gene3D" id="3.20.20.80">
    <property type="entry name" value="Glycosidases"/>
    <property type="match status" value="2"/>
</dbReference>
<dbReference type="GO" id="GO:0005975">
    <property type="term" value="P:carbohydrate metabolic process"/>
    <property type="evidence" value="ECO:0007669"/>
    <property type="project" value="InterPro"/>
</dbReference>
<dbReference type="SUPFAM" id="SSF51445">
    <property type="entry name" value="(Trans)glycosidases"/>
    <property type="match status" value="1"/>
</dbReference>
<dbReference type="Gramene" id="OMERI07G14230.1">
    <property type="protein sequence ID" value="OMERI07G14230.1"/>
    <property type="gene ID" value="OMERI07G14230"/>
</dbReference>
<evidence type="ECO:0000313" key="2">
    <source>
        <dbReference type="Proteomes" id="UP000008021"/>
    </source>
</evidence>
<dbReference type="InterPro" id="IPR017853">
    <property type="entry name" value="GH"/>
</dbReference>
<dbReference type="GO" id="GO:0004553">
    <property type="term" value="F:hydrolase activity, hydrolyzing O-glycosyl compounds"/>
    <property type="evidence" value="ECO:0007669"/>
    <property type="project" value="InterPro"/>
</dbReference>
<dbReference type="InterPro" id="IPR044965">
    <property type="entry name" value="Glyco_hydro_17_plant"/>
</dbReference>
<proteinExistence type="predicted"/>
<organism evidence="1">
    <name type="scientific">Oryza meridionalis</name>
    <dbReference type="NCBI Taxonomy" id="40149"/>
    <lineage>
        <taxon>Eukaryota</taxon>
        <taxon>Viridiplantae</taxon>
        <taxon>Streptophyta</taxon>
        <taxon>Embryophyta</taxon>
        <taxon>Tracheophyta</taxon>
        <taxon>Spermatophyta</taxon>
        <taxon>Magnoliopsida</taxon>
        <taxon>Liliopsida</taxon>
        <taxon>Poales</taxon>
        <taxon>Poaceae</taxon>
        <taxon>BOP clade</taxon>
        <taxon>Oryzoideae</taxon>
        <taxon>Oryzeae</taxon>
        <taxon>Oryzinae</taxon>
        <taxon>Oryza</taxon>
    </lineage>
</organism>
<dbReference type="Proteomes" id="UP000008021">
    <property type="component" value="Chromosome 7"/>
</dbReference>
<accession>A0A0E0ECJ8</accession>
<dbReference type="EnsemblPlants" id="OMERI07G14230.1">
    <property type="protein sequence ID" value="OMERI07G14230.1"/>
    <property type="gene ID" value="OMERI07G14230"/>
</dbReference>
<sequence length="137" mass="14701">MVLNAFSNTSIKVMVAIPNDDLASVGQDLGSSTNLVKNNVVLYLNQGTLINADPSSISIEYATFHDNGGVLDKNTYKTYFNLFDTDLDIVYAAINKVSGVAVLDVKATESRYPWGMKIPPLADANVDSLAKIANAQA</sequence>
<dbReference type="AlphaFoldDB" id="A0A0E0ECJ8"/>
<reference evidence="1" key="2">
    <citation type="submission" date="2018-05" db="EMBL/GenBank/DDBJ databases">
        <title>OmerRS3 (Oryza meridionalis Reference Sequence Version 3).</title>
        <authorList>
            <person name="Zhang J."/>
            <person name="Kudrna D."/>
            <person name="Lee S."/>
            <person name="Talag J."/>
            <person name="Welchert J."/>
            <person name="Wing R.A."/>
        </authorList>
    </citation>
    <scope>NUCLEOTIDE SEQUENCE [LARGE SCALE GENOMIC DNA]</scope>
    <source>
        <strain evidence="1">cv. OR44</strain>
    </source>
</reference>
<dbReference type="HOGENOM" id="CLU_2007522_0_0_1"/>
<keyword evidence="2" id="KW-1185">Reference proteome</keyword>
<name>A0A0E0ECJ8_9ORYZ</name>
<evidence type="ECO:0000313" key="1">
    <source>
        <dbReference type="EnsemblPlants" id="OMERI07G14230.1"/>
    </source>
</evidence>